<feature type="region of interest" description="Disordered" evidence="1">
    <location>
        <begin position="1"/>
        <end position="67"/>
    </location>
</feature>
<keyword evidence="3" id="KW-1185">Reference proteome</keyword>
<sequence>MKAFRGGETPQSLVTPPLPTPPHHRGPTPTFFPPLLPLPPPPLSNPLILKSNSLSQPQPHPSFSPPVSQLEIEGWSRHHFVTSFSLGGFKHISTNEGAFRNPGIPTSRRRETMGWLCCLPAAISPPQAPEPIFLTRHSFYELSLLTVLLGVLGSSLIALTWPTDSAVPHQSNHDTAYLLQSPSNSLPDCFLRQWYCILLAAQFSYLCDPSAIDRQRFQPTCLLLPSPFLPALFSVQPELPTSTPDLHSSSLIALTWPTDSAAPHQSNHDTAYLLQSPSNKPPDYFLHQWYCIVLLHRIAAQFSYLVLSCDPSAIDRQSFQPTFLLLPSPFLPALFSVQPELPTSTPDLHSLQTCLSLRTINHLNILSHCLCLGPV</sequence>
<evidence type="ECO:0000313" key="2">
    <source>
        <dbReference type="EMBL" id="KAF3844322.1"/>
    </source>
</evidence>
<dbReference type="EMBL" id="JAAKFY010000015">
    <property type="protein sequence ID" value="KAF3844322.1"/>
    <property type="molecule type" value="Genomic_DNA"/>
</dbReference>
<gene>
    <name evidence="2" type="ORF">F7725_007485</name>
</gene>
<organism evidence="2 3">
    <name type="scientific">Dissostichus mawsoni</name>
    <name type="common">Antarctic cod</name>
    <dbReference type="NCBI Taxonomy" id="36200"/>
    <lineage>
        <taxon>Eukaryota</taxon>
        <taxon>Metazoa</taxon>
        <taxon>Chordata</taxon>
        <taxon>Craniata</taxon>
        <taxon>Vertebrata</taxon>
        <taxon>Euteleostomi</taxon>
        <taxon>Actinopterygii</taxon>
        <taxon>Neopterygii</taxon>
        <taxon>Teleostei</taxon>
        <taxon>Neoteleostei</taxon>
        <taxon>Acanthomorphata</taxon>
        <taxon>Eupercaria</taxon>
        <taxon>Perciformes</taxon>
        <taxon>Notothenioidei</taxon>
        <taxon>Nototheniidae</taxon>
        <taxon>Dissostichus</taxon>
    </lineage>
</organism>
<proteinExistence type="predicted"/>
<name>A0A7J5Y4J5_DISMA</name>
<accession>A0A7J5Y4J5</accession>
<comment type="caution">
    <text evidence="2">The sequence shown here is derived from an EMBL/GenBank/DDBJ whole genome shotgun (WGS) entry which is preliminary data.</text>
</comment>
<reference evidence="2 3" key="1">
    <citation type="submission" date="2020-03" db="EMBL/GenBank/DDBJ databases">
        <title>Dissostichus mawsoni Genome sequencing and assembly.</title>
        <authorList>
            <person name="Park H."/>
        </authorList>
    </citation>
    <scope>NUCLEOTIDE SEQUENCE [LARGE SCALE GENOMIC DNA]</scope>
    <source>
        <strain evidence="2">DM0001</strain>
        <tissue evidence="2">Muscle</tissue>
    </source>
</reference>
<feature type="compositionally biased region" description="Low complexity" evidence="1">
    <location>
        <begin position="45"/>
        <end position="57"/>
    </location>
</feature>
<dbReference type="Proteomes" id="UP000518266">
    <property type="component" value="Unassembled WGS sequence"/>
</dbReference>
<evidence type="ECO:0000256" key="1">
    <source>
        <dbReference type="SAM" id="MobiDB-lite"/>
    </source>
</evidence>
<feature type="compositionally biased region" description="Pro residues" evidence="1">
    <location>
        <begin position="30"/>
        <end position="44"/>
    </location>
</feature>
<protein>
    <submittedName>
        <fullName evidence="2">Uncharacterized protein</fullName>
    </submittedName>
</protein>
<dbReference type="AlphaFoldDB" id="A0A7J5Y4J5"/>
<evidence type="ECO:0000313" key="3">
    <source>
        <dbReference type="Proteomes" id="UP000518266"/>
    </source>
</evidence>